<dbReference type="EMBL" id="LXQA011467426">
    <property type="protein sequence ID" value="MCI98225.1"/>
    <property type="molecule type" value="Genomic_DNA"/>
</dbReference>
<dbReference type="AlphaFoldDB" id="A0A392WL12"/>
<sequence>MIEIIFIGETSQAHLLVMDPRTRPISSTKMSFEESSEASFARHKGILE</sequence>
<evidence type="ECO:0000256" key="1">
    <source>
        <dbReference type="SAM" id="MobiDB-lite"/>
    </source>
</evidence>
<evidence type="ECO:0000313" key="2">
    <source>
        <dbReference type="EMBL" id="MCI98225.1"/>
    </source>
</evidence>
<dbReference type="Proteomes" id="UP000265520">
    <property type="component" value="Unassembled WGS sequence"/>
</dbReference>
<protein>
    <submittedName>
        <fullName evidence="2">Uncharacterized protein</fullName>
    </submittedName>
</protein>
<accession>A0A392WL12</accession>
<reference evidence="2 3" key="1">
    <citation type="journal article" date="2018" name="Front. Plant Sci.">
        <title>Red Clover (Trifolium pratense) and Zigzag Clover (T. medium) - A Picture of Genomic Similarities and Differences.</title>
        <authorList>
            <person name="Dluhosova J."/>
            <person name="Istvanek J."/>
            <person name="Nedelnik J."/>
            <person name="Repkova J."/>
        </authorList>
    </citation>
    <scope>NUCLEOTIDE SEQUENCE [LARGE SCALE GENOMIC DNA]</scope>
    <source>
        <strain evidence="3">cv. 10/8</strain>
        <tissue evidence="2">Leaf</tissue>
    </source>
</reference>
<evidence type="ECO:0000313" key="3">
    <source>
        <dbReference type="Proteomes" id="UP000265520"/>
    </source>
</evidence>
<feature type="region of interest" description="Disordered" evidence="1">
    <location>
        <begin position="28"/>
        <end position="48"/>
    </location>
</feature>
<feature type="non-terminal residue" evidence="2">
    <location>
        <position position="48"/>
    </location>
</feature>
<organism evidence="2 3">
    <name type="scientific">Trifolium medium</name>
    <dbReference type="NCBI Taxonomy" id="97028"/>
    <lineage>
        <taxon>Eukaryota</taxon>
        <taxon>Viridiplantae</taxon>
        <taxon>Streptophyta</taxon>
        <taxon>Embryophyta</taxon>
        <taxon>Tracheophyta</taxon>
        <taxon>Spermatophyta</taxon>
        <taxon>Magnoliopsida</taxon>
        <taxon>eudicotyledons</taxon>
        <taxon>Gunneridae</taxon>
        <taxon>Pentapetalae</taxon>
        <taxon>rosids</taxon>
        <taxon>fabids</taxon>
        <taxon>Fabales</taxon>
        <taxon>Fabaceae</taxon>
        <taxon>Papilionoideae</taxon>
        <taxon>50 kb inversion clade</taxon>
        <taxon>NPAAA clade</taxon>
        <taxon>Hologalegina</taxon>
        <taxon>IRL clade</taxon>
        <taxon>Trifolieae</taxon>
        <taxon>Trifolium</taxon>
    </lineage>
</organism>
<keyword evidence="3" id="KW-1185">Reference proteome</keyword>
<comment type="caution">
    <text evidence="2">The sequence shown here is derived from an EMBL/GenBank/DDBJ whole genome shotgun (WGS) entry which is preliminary data.</text>
</comment>
<name>A0A392WL12_9FABA</name>
<proteinExistence type="predicted"/>